<dbReference type="PANTHER" id="PTHR23159">
    <property type="entry name" value="CENTROSOMAL PROTEIN 2"/>
    <property type="match status" value="1"/>
</dbReference>
<dbReference type="PANTHER" id="PTHR23159:SF60">
    <property type="entry name" value="SPINDLE ASSEMBLY ABNORMAL PROTEIN 4"/>
    <property type="match status" value="1"/>
</dbReference>
<accession>A0A9D4RQ78</accession>
<name>A0A9D4RQ78_DREPO</name>
<protein>
    <recommendedName>
        <fullName evidence="5">CARD domain-containing protein</fullName>
    </recommendedName>
</protein>
<evidence type="ECO:0000313" key="4">
    <source>
        <dbReference type="Proteomes" id="UP000828390"/>
    </source>
</evidence>
<evidence type="ECO:0000313" key="3">
    <source>
        <dbReference type="EMBL" id="KAH3876884.1"/>
    </source>
</evidence>
<feature type="coiled-coil region" evidence="1">
    <location>
        <begin position="216"/>
        <end position="479"/>
    </location>
</feature>
<proteinExistence type="predicted"/>
<evidence type="ECO:0008006" key="5">
    <source>
        <dbReference type="Google" id="ProtNLM"/>
    </source>
</evidence>
<dbReference type="CDD" id="cd01671">
    <property type="entry name" value="CARD"/>
    <property type="match status" value="1"/>
</dbReference>
<dbReference type="Proteomes" id="UP000828390">
    <property type="component" value="Unassembled WGS sequence"/>
</dbReference>
<dbReference type="Gene3D" id="1.10.533.10">
    <property type="entry name" value="Death Domain, Fas"/>
    <property type="match status" value="1"/>
</dbReference>
<comment type="caution">
    <text evidence="3">The sequence shown here is derived from an EMBL/GenBank/DDBJ whole genome shotgun (WGS) entry which is preliminary data.</text>
</comment>
<organism evidence="3 4">
    <name type="scientific">Dreissena polymorpha</name>
    <name type="common">Zebra mussel</name>
    <name type="synonym">Mytilus polymorpha</name>
    <dbReference type="NCBI Taxonomy" id="45954"/>
    <lineage>
        <taxon>Eukaryota</taxon>
        <taxon>Metazoa</taxon>
        <taxon>Spiralia</taxon>
        <taxon>Lophotrochozoa</taxon>
        <taxon>Mollusca</taxon>
        <taxon>Bivalvia</taxon>
        <taxon>Autobranchia</taxon>
        <taxon>Heteroconchia</taxon>
        <taxon>Euheterodonta</taxon>
        <taxon>Imparidentia</taxon>
        <taxon>Neoheterodontei</taxon>
        <taxon>Myida</taxon>
        <taxon>Dreissenoidea</taxon>
        <taxon>Dreissenidae</taxon>
        <taxon>Dreissena</taxon>
    </lineage>
</organism>
<dbReference type="OrthoDB" id="6106865at2759"/>
<dbReference type="InterPro" id="IPR011029">
    <property type="entry name" value="DEATH-like_dom_sf"/>
</dbReference>
<feature type="region of interest" description="Disordered" evidence="2">
    <location>
        <begin position="1"/>
        <end position="22"/>
    </location>
</feature>
<keyword evidence="4" id="KW-1185">Reference proteome</keyword>
<feature type="compositionally biased region" description="Low complexity" evidence="2">
    <location>
        <begin position="158"/>
        <end position="167"/>
    </location>
</feature>
<dbReference type="SUPFAM" id="SSF47986">
    <property type="entry name" value="DEATH domain"/>
    <property type="match status" value="1"/>
</dbReference>
<reference evidence="3" key="1">
    <citation type="journal article" date="2019" name="bioRxiv">
        <title>The Genome of the Zebra Mussel, Dreissena polymorpha: A Resource for Invasive Species Research.</title>
        <authorList>
            <person name="McCartney M.A."/>
            <person name="Auch B."/>
            <person name="Kono T."/>
            <person name="Mallez S."/>
            <person name="Zhang Y."/>
            <person name="Obille A."/>
            <person name="Becker A."/>
            <person name="Abrahante J.E."/>
            <person name="Garbe J."/>
            <person name="Badalamenti J.P."/>
            <person name="Herman A."/>
            <person name="Mangelson H."/>
            <person name="Liachko I."/>
            <person name="Sullivan S."/>
            <person name="Sone E.D."/>
            <person name="Koren S."/>
            <person name="Silverstein K.A.T."/>
            <person name="Beckman K.B."/>
            <person name="Gohl D.M."/>
        </authorList>
    </citation>
    <scope>NUCLEOTIDE SEQUENCE</scope>
    <source>
        <strain evidence="3">Duluth1</strain>
        <tissue evidence="3">Whole animal</tissue>
    </source>
</reference>
<evidence type="ECO:0000256" key="2">
    <source>
        <dbReference type="SAM" id="MobiDB-lite"/>
    </source>
</evidence>
<keyword evidence="1" id="KW-0175">Coiled coil</keyword>
<feature type="region of interest" description="Disordered" evidence="2">
    <location>
        <begin position="153"/>
        <end position="174"/>
    </location>
</feature>
<evidence type="ECO:0000256" key="1">
    <source>
        <dbReference type="SAM" id="Coils"/>
    </source>
</evidence>
<dbReference type="EMBL" id="JAIWYP010000001">
    <property type="protein sequence ID" value="KAH3876884.1"/>
    <property type="molecule type" value="Genomic_DNA"/>
</dbReference>
<feature type="region of interest" description="Disordered" evidence="2">
    <location>
        <begin position="484"/>
        <end position="504"/>
    </location>
</feature>
<dbReference type="AlphaFoldDB" id="A0A9D4RQ78"/>
<sequence length="504" mass="58529">MNAEGFRRQQMHGARTAKSDQRFDASRRLEILIDQTTEETEEKKHDSRTNVEDNIKEVMNPKDEIKILKHWGILKKSLKLADVIDPLIEKGMFSPAQWMELKRNGKSDPDTVEDFLYMLIKSSSENYIIFIEALKSHGYSHLASQLEGHLADEYTPASSSSGSSVSSRKVGRPPTVGRIYSRQALSGAVSIPDPRNGAAGAITEERETTLDSTVKQEDLIRMKEEITGELRQLRANIEKDRAQDRLELKLLQHKHVELQEDLAKAKEDRNHIKAELESFTETAKRLKQQIDSKQAEVKKMGEKNRDLEGQLKTKTGHLENEIRQKQTEKEELEASLQTKDAEYRRLQGALERLKEEHEERHGRLKALTRDKVALEKEVQLLTKDKRNLEVKIRSLEQHIRILQEKHTHETEDIRQQIDRQATLLEAKERERQDLQRKLEDRVRENENIKREKLSLEEHLQKTQNENANLQIKLKQADLSKYALPPFLTSSRSSRTGWHPKNLKR</sequence>
<gene>
    <name evidence="3" type="ORF">DPMN_000735</name>
</gene>
<reference evidence="3" key="2">
    <citation type="submission" date="2020-11" db="EMBL/GenBank/DDBJ databases">
        <authorList>
            <person name="McCartney M.A."/>
            <person name="Auch B."/>
            <person name="Kono T."/>
            <person name="Mallez S."/>
            <person name="Becker A."/>
            <person name="Gohl D.M."/>
            <person name="Silverstein K.A.T."/>
            <person name="Koren S."/>
            <person name="Bechman K.B."/>
            <person name="Herman A."/>
            <person name="Abrahante J.E."/>
            <person name="Garbe J."/>
        </authorList>
    </citation>
    <scope>NUCLEOTIDE SEQUENCE</scope>
    <source>
        <strain evidence="3">Duluth1</strain>
        <tissue evidence="3">Whole animal</tissue>
    </source>
</reference>